<dbReference type="KEGG" id="dtx:ATSB10_21970"/>
<proteinExistence type="predicted"/>
<organism evidence="2 3">
    <name type="scientific">Dyella thiooxydans</name>
    <dbReference type="NCBI Taxonomy" id="445710"/>
    <lineage>
        <taxon>Bacteria</taxon>
        <taxon>Pseudomonadati</taxon>
        <taxon>Pseudomonadota</taxon>
        <taxon>Gammaproteobacteria</taxon>
        <taxon>Lysobacterales</taxon>
        <taxon>Rhodanobacteraceae</taxon>
        <taxon>Dyella</taxon>
    </lineage>
</organism>
<evidence type="ECO:0000256" key="1">
    <source>
        <dbReference type="SAM" id="MobiDB-lite"/>
    </source>
</evidence>
<name>A0A160N1D7_9GAMM</name>
<feature type="region of interest" description="Disordered" evidence="1">
    <location>
        <begin position="1"/>
        <end position="63"/>
    </location>
</feature>
<feature type="compositionally biased region" description="Basic and acidic residues" evidence="1">
    <location>
        <begin position="1"/>
        <end position="13"/>
    </location>
</feature>
<dbReference type="AlphaFoldDB" id="A0A160N1D7"/>
<sequence length="63" mass="6964">MRNKGEKASDYRRSAFALPWQGPRSRPAARHAAGFPQGGQRWPRRWRRSRAGQGQCPGGGGST</sequence>
<keyword evidence="3" id="KW-1185">Reference proteome</keyword>
<evidence type="ECO:0000313" key="3">
    <source>
        <dbReference type="Proteomes" id="UP000077255"/>
    </source>
</evidence>
<evidence type="ECO:0000313" key="2">
    <source>
        <dbReference type="EMBL" id="AND69651.1"/>
    </source>
</evidence>
<dbReference type="Proteomes" id="UP000077255">
    <property type="component" value="Chromosome"/>
</dbReference>
<reference evidence="2 3" key="1">
    <citation type="submission" date="2016-02" db="EMBL/GenBank/DDBJ databases">
        <title>Complete genome sequencing and analysis of ATSB10, Dyella thiooxydans isolated from rhizosphere soil of sunflower (Helianthus annuus L.).</title>
        <authorList>
            <person name="Lee Y."/>
            <person name="Hwangbo K."/>
            <person name="Chung H."/>
            <person name="Yoo J."/>
            <person name="Kim K.Y."/>
            <person name="Sa T.M."/>
            <person name="Um Y."/>
            <person name="Madhaiyan M."/>
        </authorList>
    </citation>
    <scope>NUCLEOTIDE SEQUENCE [LARGE SCALE GENOMIC DNA]</scope>
    <source>
        <strain evidence="2 3">ATSB10</strain>
    </source>
</reference>
<dbReference type="EMBL" id="CP014841">
    <property type="protein sequence ID" value="AND69651.1"/>
    <property type="molecule type" value="Genomic_DNA"/>
</dbReference>
<protein>
    <submittedName>
        <fullName evidence="2">Uncharacterized protein</fullName>
    </submittedName>
</protein>
<accession>A0A160N1D7</accession>
<gene>
    <name evidence="2" type="ORF">ATSB10_21970</name>
</gene>
<dbReference type="STRING" id="445710.ATSB10_21970"/>